<accession>A0ABR0CEW9</accession>
<dbReference type="Proteomes" id="UP001287286">
    <property type="component" value="Unassembled WGS sequence"/>
</dbReference>
<name>A0ABR0CEW9_PURLI</name>
<organism evidence="2 3">
    <name type="scientific">Purpureocillium lilacinum</name>
    <name type="common">Paecilomyces lilacinus</name>
    <dbReference type="NCBI Taxonomy" id="33203"/>
    <lineage>
        <taxon>Eukaryota</taxon>
        <taxon>Fungi</taxon>
        <taxon>Dikarya</taxon>
        <taxon>Ascomycota</taxon>
        <taxon>Pezizomycotina</taxon>
        <taxon>Sordariomycetes</taxon>
        <taxon>Hypocreomycetidae</taxon>
        <taxon>Hypocreales</taxon>
        <taxon>Ophiocordycipitaceae</taxon>
        <taxon>Purpureocillium</taxon>
    </lineage>
</organism>
<evidence type="ECO:0000256" key="1">
    <source>
        <dbReference type="SAM" id="MobiDB-lite"/>
    </source>
</evidence>
<protein>
    <submittedName>
        <fullName evidence="2">Uncharacterized protein</fullName>
    </submittedName>
</protein>
<proteinExistence type="predicted"/>
<feature type="region of interest" description="Disordered" evidence="1">
    <location>
        <begin position="95"/>
        <end position="198"/>
    </location>
</feature>
<gene>
    <name evidence="2" type="ORF">Purlil1_1053</name>
</gene>
<comment type="caution">
    <text evidence="2">The sequence shown here is derived from an EMBL/GenBank/DDBJ whole genome shotgun (WGS) entry which is preliminary data.</text>
</comment>
<dbReference type="EMBL" id="JAWRVI010000003">
    <property type="protein sequence ID" value="KAK4094448.1"/>
    <property type="molecule type" value="Genomic_DNA"/>
</dbReference>
<sequence>MPIANRLRSISGPSTRPQPICAAHMLGTIPQQTFILRVCPPLLVAKPRFIRPAGVAWASPPAASSRRAALPGESSAATRTKLHLINHSFLNSTAVPKVSSTRTPRPPQPCVSCHAHDSAPRTLGPTPQWLSGCRGTPLLPQPQTNRPNSIRLLPFHLPSPSASAAASAATPRCPDQPAPQRPGLQREHATTPRPASSA</sequence>
<keyword evidence="3" id="KW-1185">Reference proteome</keyword>
<feature type="compositionally biased region" description="Low complexity" evidence="1">
    <location>
        <begin position="158"/>
        <end position="169"/>
    </location>
</feature>
<reference evidence="2 3" key="1">
    <citation type="journal article" date="2024" name="Microbiol. Resour. Announc.">
        <title>Genome annotations for the ascomycete fungi Trichoderma harzianum, Trichoderma aggressivum, and Purpureocillium lilacinum.</title>
        <authorList>
            <person name="Beijen E.P.W."/>
            <person name="Ohm R.A."/>
        </authorList>
    </citation>
    <scope>NUCLEOTIDE SEQUENCE [LARGE SCALE GENOMIC DNA]</scope>
    <source>
        <strain evidence="2 3">CBS 150709</strain>
    </source>
</reference>
<evidence type="ECO:0000313" key="3">
    <source>
        <dbReference type="Proteomes" id="UP001287286"/>
    </source>
</evidence>
<evidence type="ECO:0000313" key="2">
    <source>
        <dbReference type="EMBL" id="KAK4094448.1"/>
    </source>
</evidence>